<dbReference type="EMBL" id="FOVF01000043">
    <property type="protein sequence ID" value="SFN65802.1"/>
    <property type="molecule type" value="Genomic_DNA"/>
</dbReference>
<evidence type="ECO:0000313" key="2">
    <source>
        <dbReference type="EMBL" id="SFN65802.1"/>
    </source>
</evidence>
<dbReference type="Proteomes" id="UP000198575">
    <property type="component" value="Unassembled WGS sequence"/>
</dbReference>
<evidence type="ECO:0000313" key="3">
    <source>
        <dbReference type="Proteomes" id="UP000198575"/>
    </source>
</evidence>
<sequence>MNLKFVLGSTLLVAGLFAATPAVHAEDLVLGQTTVRAVKTPDRGLTMSQVEKRFGAPDAKLPPAGGDTPLHPTINRWKYDGFTVYFERNIVLHSVRDGA</sequence>
<dbReference type="AlphaFoldDB" id="A0A1I5ATT1"/>
<keyword evidence="3" id="KW-1185">Reference proteome</keyword>
<accession>A0A1I5ATT1</accession>
<reference evidence="2 3" key="1">
    <citation type="submission" date="2016-10" db="EMBL/GenBank/DDBJ databases">
        <authorList>
            <person name="de Groot N.N."/>
        </authorList>
    </citation>
    <scope>NUCLEOTIDE SEQUENCE [LARGE SCALE GENOMIC DNA]</scope>
    <source>
        <strain evidence="2 3">CGMCC 1.7659</strain>
    </source>
</reference>
<dbReference type="OrthoDB" id="7063662at2"/>
<gene>
    <name evidence="2" type="ORF">SAMN05216289_1432</name>
</gene>
<evidence type="ECO:0000256" key="1">
    <source>
        <dbReference type="SAM" id="SignalP"/>
    </source>
</evidence>
<protein>
    <recommendedName>
        <fullName evidence="4">SmpA / OmlA family protein</fullName>
    </recommendedName>
</protein>
<proteinExistence type="predicted"/>
<dbReference type="RefSeq" id="WP_092410728.1">
    <property type="nucleotide sequence ID" value="NZ_FOVF01000043.1"/>
</dbReference>
<feature type="signal peptide" evidence="1">
    <location>
        <begin position="1"/>
        <end position="25"/>
    </location>
</feature>
<evidence type="ECO:0008006" key="4">
    <source>
        <dbReference type="Google" id="ProtNLM"/>
    </source>
</evidence>
<keyword evidence="1" id="KW-0732">Signal</keyword>
<name>A0A1I5ATT1_9GAMM</name>
<dbReference type="STRING" id="578942.SAMN05216289_1432"/>
<feature type="chain" id="PRO_5011493379" description="SmpA / OmlA family protein" evidence="1">
    <location>
        <begin position="26"/>
        <end position="99"/>
    </location>
</feature>
<organism evidence="2 3">
    <name type="scientific">Dokdonella immobilis</name>
    <dbReference type="NCBI Taxonomy" id="578942"/>
    <lineage>
        <taxon>Bacteria</taxon>
        <taxon>Pseudomonadati</taxon>
        <taxon>Pseudomonadota</taxon>
        <taxon>Gammaproteobacteria</taxon>
        <taxon>Lysobacterales</taxon>
        <taxon>Rhodanobacteraceae</taxon>
        <taxon>Dokdonella</taxon>
    </lineage>
</organism>